<accession>A0A1G9JA87</accession>
<evidence type="ECO:0000313" key="1">
    <source>
        <dbReference type="EMBL" id="SDL34202.1"/>
    </source>
</evidence>
<dbReference type="Proteomes" id="UP000183162">
    <property type="component" value="Unassembled WGS sequence"/>
</dbReference>
<name>A0A1G9JA87_STREI</name>
<organism evidence="1 2">
    <name type="scientific">Streptococcus equinus</name>
    <name type="common">Streptococcus bovis</name>
    <dbReference type="NCBI Taxonomy" id="1335"/>
    <lineage>
        <taxon>Bacteria</taxon>
        <taxon>Bacillati</taxon>
        <taxon>Bacillota</taxon>
        <taxon>Bacilli</taxon>
        <taxon>Lactobacillales</taxon>
        <taxon>Streptococcaceae</taxon>
        <taxon>Streptococcus</taxon>
    </lineage>
</organism>
<gene>
    <name evidence="1" type="ORF">SAMN05216400_0519</name>
</gene>
<dbReference type="EMBL" id="FNGX01000001">
    <property type="protein sequence ID" value="SDL34202.1"/>
    <property type="molecule type" value="Genomic_DNA"/>
</dbReference>
<reference evidence="1 2" key="1">
    <citation type="submission" date="2016-10" db="EMBL/GenBank/DDBJ databases">
        <authorList>
            <person name="de Groot N.N."/>
        </authorList>
    </citation>
    <scope>NUCLEOTIDE SEQUENCE [LARGE SCALE GENOMIC DNA]</scope>
    <source>
        <strain evidence="1 2">Sb09</strain>
    </source>
</reference>
<proteinExistence type="predicted"/>
<dbReference type="AlphaFoldDB" id="A0A1G9JA87"/>
<evidence type="ECO:0000313" key="2">
    <source>
        <dbReference type="Proteomes" id="UP000183162"/>
    </source>
</evidence>
<sequence>MERYDSYKDTERLDRQSENAKRIQDGLESVGSAIWRISNTL</sequence>
<protein>
    <submittedName>
        <fullName evidence="1">Uncharacterized protein</fullName>
    </submittedName>
</protein>